<reference evidence="2 3" key="1">
    <citation type="journal article" date="2018" name="BMC Genomics">
        <title>Comparative genome analyses reveal sequence features reflecting distinct modes of host-adaptation between dicot and monocot powdery mildew.</title>
        <authorList>
            <person name="Wu Y."/>
            <person name="Ma X."/>
            <person name="Pan Z."/>
            <person name="Kale S.D."/>
            <person name="Song Y."/>
            <person name="King H."/>
            <person name="Zhang Q."/>
            <person name="Presley C."/>
            <person name="Deng X."/>
            <person name="Wei C.I."/>
            <person name="Xiao S."/>
        </authorList>
    </citation>
    <scope>NUCLEOTIDE SEQUENCE [LARGE SCALE GENOMIC DNA]</scope>
    <source>
        <strain evidence="2">UMSG3</strain>
    </source>
</reference>
<feature type="compositionally biased region" description="Basic residues" evidence="1">
    <location>
        <begin position="96"/>
        <end position="106"/>
    </location>
</feature>
<feature type="region of interest" description="Disordered" evidence="1">
    <location>
        <begin position="89"/>
        <end position="153"/>
    </location>
</feature>
<comment type="caution">
    <text evidence="2">The sequence shown here is derived from an EMBL/GenBank/DDBJ whole genome shotgun (WGS) entry which is preliminary data.</text>
</comment>
<name>A0A420H741_9PEZI</name>
<protein>
    <submittedName>
        <fullName evidence="2">Putative eka-like protein</fullName>
    </submittedName>
</protein>
<evidence type="ECO:0000313" key="3">
    <source>
        <dbReference type="Proteomes" id="UP000283383"/>
    </source>
</evidence>
<dbReference type="EMBL" id="MCBQ01022050">
    <property type="protein sequence ID" value="RKF53254.1"/>
    <property type="molecule type" value="Genomic_DNA"/>
</dbReference>
<proteinExistence type="predicted"/>
<evidence type="ECO:0000313" key="2">
    <source>
        <dbReference type="EMBL" id="RKF53254.1"/>
    </source>
</evidence>
<evidence type="ECO:0000256" key="1">
    <source>
        <dbReference type="SAM" id="MobiDB-lite"/>
    </source>
</evidence>
<dbReference type="AlphaFoldDB" id="A0A420H741"/>
<dbReference type="Proteomes" id="UP000283383">
    <property type="component" value="Unassembled WGS sequence"/>
</dbReference>
<keyword evidence="3" id="KW-1185">Reference proteome</keyword>
<organism evidence="2 3">
    <name type="scientific">Golovinomyces cichoracearum</name>
    <dbReference type="NCBI Taxonomy" id="62708"/>
    <lineage>
        <taxon>Eukaryota</taxon>
        <taxon>Fungi</taxon>
        <taxon>Dikarya</taxon>
        <taxon>Ascomycota</taxon>
        <taxon>Pezizomycotina</taxon>
        <taxon>Leotiomycetes</taxon>
        <taxon>Erysiphales</taxon>
        <taxon>Erysiphaceae</taxon>
        <taxon>Golovinomyces</taxon>
    </lineage>
</organism>
<dbReference type="STRING" id="62708.A0A420H741"/>
<accession>A0A420H741</accession>
<sequence length="153" mass="17361">MSPVHTAKRQHSLTDYAKISVRSRLMEKVLEIEEMDVDEFDPAITDVISEIPELEMVDAEIDKIITRGLDDSRWVPSAEPRWNKDIASISNSSMAKTKKPKKRRLNVAKNTENSEYRNIKMSNNSSTAEYRVDDNIKTAKIPPEKANGINSKG</sequence>
<gene>
    <name evidence="2" type="ORF">GcM3_220019</name>
</gene>